<evidence type="ECO:0000256" key="8">
    <source>
        <dbReference type="SAM" id="SignalP"/>
    </source>
</evidence>
<dbReference type="PROSITE" id="PS51007">
    <property type="entry name" value="CYTC"/>
    <property type="match status" value="1"/>
</dbReference>
<keyword evidence="3 6" id="KW-0479">Metal-binding</keyword>
<keyword evidence="11" id="KW-1185">Reference proteome</keyword>
<dbReference type="InterPro" id="IPR051811">
    <property type="entry name" value="Cytochrome_c550/c551-like"/>
</dbReference>
<keyword evidence="4" id="KW-0249">Electron transport</keyword>
<dbReference type="GO" id="GO:0009055">
    <property type="term" value="F:electron transfer activity"/>
    <property type="evidence" value="ECO:0007669"/>
    <property type="project" value="InterPro"/>
</dbReference>
<dbReference type="PANTHER" id="PTHR37823">
    <property type="entry name" value="CYTOCHROME C-553-LIKE"/>
    <property type="match status" value="1"/>
</dbReference>
<dbReference type="InterPro" id="IPR009056">
    <property type="entry name" value="Cyt_c-like_dom"/>
</dbReference>
<evidence type="ECO:0000313" key="10">
    <source>
        <dbReference type="EMBL" id="PYZ95830.1"/>
    </source>
</evidence>
<evidence type="ECO:0000256" key="5">
    <source>
        <dbReference type="ARBA" id="ARBA00023004"/>
    </source>
</evidence>
<dbReference type="PANTHER" id="PTHR37823:SF4">
    <property type="entry name" value="MENAQUINOL-CYTOCHROME C REDUCTASE CYTOCHROME B_C SUBUNIT"/>
    <property type="match status" value="1"/>
</dbReference>
<dbReference type="InterPro" id="IPR036909">
    <property type="entry name" value="Cyt_c-like_dom_sf"/>
</dbReference>
<dbReference type="EMBL" id="PDOF01000003">
    <property type="protein sequence ID" value="PYZ95830.1"/>
    <property type="molecule type" value="Genomic_DNA"/>
</dbReference>
<evidence type="ECO:0000313" key="11">
    <source>
        <dbReference type="Proteomes" id="UP000248066"/>
    </source>
</evidence>
<keyword evidence="1" id="KW-0813">Transport</keyword>
<dbReference type="RefSeq" id="WP_110521107.1">
    <property type="nucleotide sequence ID" value="NZ_PDOF01000003.1"/>
</dbReference>
<dbReference type="Pfam" id="PF13442">
    <property type="entry name" value="Cytochrome_CBB3"/>
    <property type="match status" value="1"/>
</dbReference>
<evidence type="ECO:0000259" key="9">
    <source>
        <dbReference type="PROSITE" id="PS51007"/>
    </source>
</evidence>
<dbReference type="GO" id="GO:0046872">
    <property type="term" value="F:metal ion binding"/>
    <property type="evidence" value="ECO:0007669"/>
    <property type="project" value="UniProtKB-KW"/>
</dbReference>
<sequence length="125" mass="12880">MKKILIAMFGAALIAGACGGADDGDDDTTPVDDGDDTEETEDDEMDEDAADDGEYDLAQGEEIYEANCLSCHGGDGEGASAPAIQGLDMDAVRAAIEEGPGSMPADLVEDDDEIDNVAAYVADLE</sequence>
<accession>A0A2W0H6U8</accession>
<dbReference type="GO" id="GO:0020037">
    <property type="term" value="F:heme binding"/>
    <property type="evidence" value="ECO:0007669"/>
    <property type="project" value="InterPro"/>
</dbReference>
<evidence type="ECO:0000256" key="4">
    <source>
        <dbReference type="ARBA" id="ARBA00022982"/>
    </source>
</evidence>
<comment type="caution">
    <text evidence="10">The sequence shown here is derived from an EMBL/GenBank/DDBJ whole genome shotgun (WGS) entry which is preliminary data.</text>
</comment>
<feature type="compositionally biased region" description="Acidic residues" evidence="7">
    <location>
        <begin position="22"/>
        <end position="49"/>
    </location>
</feature>
<feature type="chain" id="PRO_5039648655" evidence="8">
    <location>
        <begin position="21"/>
        <end position="125"/>
    </location>
</feature>
<evidence type="ECO:0000256" key="7">
    <source>
        <dbReference type="SAM" id="MobiDB-lite"/>
    </source>
</evidence>
<feature type="region of interest" description="Disordered" evidence="7">
    <location>
        <begin position="18"/>
        <end position="49"/>
    </location>
</feature>
<dbReference type="Proteomes" id="UP000248066">
    <property type="component" value="Unassembled WGS sequence"/>
</dbReference>
<evidence type="ECO:0000256" key="2">
    <source>
        <dbReference type="ARBA" id="ARBA00022617"/>
    </source>
</evidence>
<evidence type="ECO:0000256" key="1">
    <source>
        <dbReference type="ARBA" id="ARBA00022448"/>
    </source>
</evidence>
<feature type="signal peptide" evidence="8">
    <location>
        <begin position="1"/>
        <end position="20"/>
    </location>
</feature>
<organism evidence="10 11">
    <name type="scientific">Alteribacter lacisalsi</name>
    <dbReference type="NCBI Taxonomy" id="2045244"/>
    <lineage>
        <taxon>Bacteria</taxon>
        <taxon>Bacillati</taxon>
        <taxon>Bacillota</taxon>
        <taxon>Bacilli</taxon>
        <taxon>Bacillales</taxon>
        <taxon>Bacillaceae</taxon>
        <taxon>Alteribacter</taxon>
    </lineage>
</organism>
<dbReference type="Gene3D" id="1.10.760.10">
    <property type="entry name" value="Cytochrome c-like domain"/>
    <property type="match status" value="1"/>
</dbReference>
<evidence type="ECO:0000256" key="6">
    <source>
        <dbReference type="PROSITE-ProRule" id="PRU00433"/>
    </source>
</evidence>
<evidence type="ECO:0000256" key="3">
    <source>
        <dbReference type="ARBA" id="ARBA00022723"/>
    </source>
</evidence>
<feature type="domain" description="Cytochrome c" evidence="9">
    <location>
        <begin position="55"/>
        <end position="125"/>
    </location>
</feature>
<reference evidence="10 11" key="1">
    <citation type="submission" date="2017-10" db="EMBL/GenBank/DDBJ databases">
        <title>Bacillus sp. nov., a halophilic bacterium isolated from a Yangshapao Lake.</title>
        <authorList>
            <person name="Wang H."/>
        </authorList>
    </citation>
    <scope>NUCLEOTIDE SEQUENCE [LARGE SCALE GENOMIC DNA]</scope>
    <source>
        <strain evidence="10 11">YSP-3</strain>
    </source>
</reference>
<keyword evidence="2 6" id="KW-0349">Heme</keyword>
<dbReference type="SUPFAM" id="SSF46626">
    <property type="entry name" value="Cytochrome c"/>
    <property type="match status" value="1"/>
</dbReference>
<name>A0A2W0H6U8_9BACI</name>
<dbReference type="OrthoDB" id="7933886at2"/>
<dbReference type="PROSITE" id="PS51257">
    <property type="entry name" value="PROKAR_LIPOPROTEIN"/>
    <property type="match status" value="1"/>
</dbReference>
<dbReference type="AlphaFoldDB" id="A0A2W0H6U8"/>
<protein>
    <submittedName>
        <fullName evidence="10">Cytochrome C551</fullName>
    </submittedName>
</protein>
<keyword evidence="8" id="KW-0732">Signal</keyword>
<keyword evidence="5 6" id="KW-0408">Iron</keyword>
<proteinExistence type="predicted"/>
<gene>
    <name evidence="10" type="ORF">CR205_15715</name>
</gene>